<keyword evidence="6 12" id="KW-0489">Methyltransferase</keyword>
<evidence type="ECO:0000313" key="13">
    <source>
        <dbReference type="Proteomes" id="UP000475532"/>
    </source>
</evidence>
<dbReference type="InterPro" id="IPR000682">
    <property type="entry name" value="PCMT"/>
</dbReference>
<organism evidence="12 13">
    <name type="scientific">Actinomadura bangladeshensis</name>
    <dbReference type="NCBI Taxonomy" id="453573"/>
    <lineage>
        <taxon>Bacteria</taxon>
        <taxon>Bacillati</taxon>
        <taxon>Actinomycetota</taxon>
        <taxon>Actinomycetes</taxon>
        <taxon>Streptosporangiales</taxon>
        <taxon>Thermomonosporaceae</taxon>
        <taxon>Actinomadura</taxon>
    </lineage>
</organism>
<dbReference type="GO" id="GO:0032259">
    <property type="term" value="P:methylation"/>
    <property type="evidence" value="ECO:0007669"/>
    <property type="project" value="UniProtKB-KW"/>
</dbReference>
<dbReference type="InterPro" id="IPR029063">
    <property type="entry name" value="SAM-dependent_MTases_sf"/>
</dbReference>
<keyword evidence="8" id="KW-0949">S-adenosyl-L-methionine</keyword>
<evidence type="ECO:0000256" key="6">
    <source>
        <dbReference type="ARBA" id="ARBA00022603"/>
    </source>
</evidence>
<comment type="subcellular location">
    <subcellularLocation>
        <location evidence="1">Cytoplasm</location>
    </subcellularLocation>
</comment>
<comment type="caution">
    <text evidence="12">The sequence shown here is derived from an EMBL/GenBank/DDBJ whole genome shotgun (WGS) entry which is preliminary data.</text>
</comment>
<protein>
    <recommendedName>
        <fullName evidence="4">Protein-L-isoaspartate O-methyltransferase</fullName>
        <ecNumber evidence="3">2.1.1.77</ecNumber>
    </recommendedName>
    <alternativeName>
        <fullName evidence="11">L-isoaspartyl protein carboxyl methyltransferase</fullName>
    </alternativeName>
    <alternativeName>
        <fullName evidence="9">Protein L-isoaspartyl methyltransferase</fullName>
    </alternativeName>
    <alternativeName>
        <fullName evidence="10">Protein-beta-aspartate methyltransferase</fullName>
    </alternativeName>
</protein>
<dbReference type="GO" id="GO:0004719">
    <property type="term" value="F:protein-L-isoaspartate (D-aspartate) O-methyltransferase activity"/>
    <property type="evidence" value="ECO:0007669"/>
    <property type="project" value="UniProtKB-EC"/>
</dbReference>
<evidence type="ECO:0000256" key="9">
    <source>
        <dbReference type="ARBA" id="ARBA00030757"/>
    </source>
</evidence>
<dbReference type="NCBIfam" id="TIGR04364">
    <property type="entry name" value="methyltran_FxLD"/>
    <property type="match status" value="1"/>
</dbReference>
<evidence type="ECO:0000256" key="3">
    <source>
        <dbReference type="ARBA" id="ARBA00011890"/>
    </source>
</evidence>
<dbReference type="EC" id="2.1.1.77" evidence="3"/>
<keyword evidence="7 12" id="KW-0808">Transferase</keyword>
<dbReference type="AlphaFoldDB" id="A0A6L9QER7"/>
<dbReference type="PANTHER" id="PTHR11579">
    <property type="entry name" value="PROTEIN-L-ISOASPARTATE O-METHYLTRANSFERASE"/>
    <property type="match status" value="1"/>
</dbReference>
<evidence type="ECO:0000256" key="5">
    <source>
        <dbReference type="ARBA" id="ARBA00022490"/>
    </source>
</evidence>
<dbReference type="GO" id="GO:0005737">
    <property type="term" value="C:cytoplasm"/>
    <property type="evidence" value="ECO:0007669"/>
    <property type="project" value="UniProtKB-SubCell"/>
</dbReference>
<dbReference type="EMBL" id="JAAGLI010000377">
    <property type="protein sequence ID" value="NEA23775.1"/>
    <property type="molecule type" value="Genomic_DNA"/>
</dbReference>
<dbReference type="PANTHER" id="PTHR11579:SF0">
    <property type="entry name" value="PROTEIN-L-ISOASPARTATE(D-ASPARTATE) O-METHYLTRANSFERASE"/>
    <property type="match status" value="1"/>
</dbReference>
<keyword evidence="5" id="KW-0963">Cytoplasm</keyword>
<dbReference type="InterPro" id="IPR027573">
    <property type="entry name" value="Methyltran_FxLD"/>
</dbReference>
<evidence type="ECO:0000256" key="1">
    <source>
        <dbReference type="ARBA" id="ARBA00004496"/>
    </source>
</evidence>
<dbReference type="RefSeq" id="WP_163056442.1">
    <property type="nucleotide sequence ID" value="NZ_JAAGLI010000377.1"/>
</dbReference>
<dbReference type="Proteomes" id="UP000475532">
    <property type="component" value="Unassembled WGS sequence"/>
</dbReference>
<evidence type="ECO:0000313" key="12">
    <source>
        <dbReference type="EMBL" id="NEA23775.1"/>
    </source>
</evidence>
<dbReference type="SUPFAM" id="SSF53335">
    <property type="entry name" value="S-adenosyl-L-methionine-dependent methyltransferases"/>
    <property type="match status" value="1"/>
</dbReference>
<evidence type="ECO:0000256" key="2">
    <source>
        <dbReference type="ARBA" id="ARBA00005369"/>
    </source>
</evidence>
<proteinExistence type="inferred from homology"/>
<evidence type="ECO:0000256" key="4">
    <source>
        <dbReference type="ARBA" id="ARBA00013346"/>
    </source>
</evidence>
<gene>
    <name evidence="12" type="primary">fxlM</name>
    <name evidence="12" type="ORF">G3I70_14925</name>
</gene>
<evidence type="ECO:0000256" key="10">
    <source>
        <dbReference type="ARBA" id="ARBA00031323"/>
    </source>
</evidence>
<name>A0A6L9QER7_9ACTN</name>
<evidence type="ECO:0000256" key="11">
    <source>
        <dbReference type="ARBA" id="ARBA00031350"/>
    </source>
</evidence>
<evidence type="ECO:0000256" key="7">
    <source>
        <dbReference type="ARBA" id="ARBA00022679"/>
    </source>
</evidence>
<dbReference type="CDD" id="cd02440">
    <property type="entry name" value="AdoMet_MTases"/>
    <property type="match status" value="1"/>
</dbReference>
<accession>A0A6L9QER7</accession>
<dbReference type="Pfam" id="PF01135">
    <property type="entry name" value="PCMT"/>
    <property type="match status" value="1"/>
</dbReference>
<dbReference type="Gene3D" id="3.40.50.150">
    <property type="entry name" value="Vaccinia Virus protein VP39"/>
    <property type="match status" value="1"/>
</dbReference>
<reference evidence="12 13" key="1">
    <citation type="submission" date="2020-01" db="EMBL/GenBank/DDBJ databases">
        <title>Insect and environment-associated Actinomycetes.</title>
        <authorList>
            <person name="Currrie C."/>
            <person name="Chevrette M."/>
            <person name="Carlson C."/>
            <person name="Stubbendieck R."/>
            <person name="Wendt-Pienkowski E."/>
        </authorList>
    </citation>
    <scope>NUCLEOTIDE SEQUENCE [LARGE SCALE GENOMIC DNA]</scope>
    <source>
        <strain evidence="12 13">SID10258</strain>
    </source>
</reference>
<sequence>MTDDSSTARRLRNELADTLLAQGRIVSPAVDKAFRTVPREMFVPAGTSLDIVYSVDSPVITKTDEHGAHISSVSATYIQARMIEMAALAPGMTVLEIGSGGYNAALVAEVVGPAGHVVSVDIDPEITEQARDLLGKAGYGGRVTVVRHDAEHPVSGFEQFDRILVTVGAWDIFPAWLDQLTADGVLVVPLRMNGVTRTIAFRRHGDHLASIDVELAGFVPMRGDGAHAERTFLLPDRHGMHLKLQFDSEAPEPISELDGVLATEPVSVWSDVTIANGVSFADLHLWLAAFLPGFCRVGADPGTELASQLGKSWFPFGVVRDGSFAYLAVRPALDGGGVEFGATAYGARGQAAATALTGQVRAWDRHGRSCEPTFGFWPTGSCPTPPPGRSAVLTKHHGAVSISWPQAG</sequence>
<evidence type="ECO:0000256" key="8">
    <source>
        <dbReference type="ARBA" id="ARBA00022691"/>
    </source>
</evidence>
<comment type="similarity">
    <text evidence="2">Belongs to the methyltransferase superfamily. L-isoaspartyl/D-aspartyl protein methyltransferase family.</text>
</comment>